<dbReference type="GO" id="GO:0016740">
    <property type="term" value="F:transferase activity"/>
    <property type="evidence" value="ECO:0007669"/>
    <property type="project" value="UniProtKB-KW"/>
</dbReference>
<dbReference type="PROSITE" id="PS52029">
    <property type="entry name" value="LD_TPASE"/>
    <property type="match status" value="1"/>
</dbReference>
<organism evidence="8 9">
    <name type="scientific">Candidatus Kuenenbacteria bacterium CG10_big_fil_rev_8_21_14_0_10_36_11</name>
    <dbReference type="NCBI Taxonomy" id="1974618"/>
    <lineage>
        <taxon>Bacteria</taxon>
        <taxon>Candidatus Kueneniibacteriota</taxon>
    </lineage>
</organism>
<accession>A0A2M6WA21</accession>
<evidence type="ECO:0000259" key="7">
    <source>
        <dbReference type="PROSITE" id="PS52029"/>
    </source>
</evidence>
<dbReference type="Pfam" id="PF03734">
    <property type="entry name" value="YkuD"/>
    <property type="match status" value="1"/>
</dbReference>
<comment type="pathway">
    <text evidence="1 6">Cell wall biogenesis; peptidoglycan biosynthesis.</text>
</comment>
<feature type="domain" description="L,D-TPase catalytic" evidence="7">
    <location>
        <begin position="346"/>
        <end position="470"/>
    </location>
</feature>
<evidence type="ECO:0000313" key="9">
    <source>
        <dbReference type="Proteomes" id="UP000231464"/>
    </source>
</evidence>
<dbReference type="GO" id="GO:0018104">
    <property type="term" value="P:peptidoglycan-protein cross-linking"/>
    <property type="evidence" value="ECO:0007669"/>
    <property type="project" value="TreeGrafter"/>
</dbReference>
<dbReference type="PANTHER" id="PTHR30582">
    <property type="entry name" value="L,D-TRANSPEPTIDASE"/>
    <property type="match status" value="1"/>
</dbReference>
<dbReference type="Proteomes" id="UP000231464">
    <property type="component" value="Unassembled WGS sequence"/>
</dbReference>
<name>A0A2M6WA21_9BACT</name>
<dbReference type="GO" id="GO:0071555">
    <property type="term" value="P:cell wall organization"/>
    <property type="evidence" value="ECO:0007669"/>
    <property type="project" value="UniProtKB-UniRule"/>
</dbReference>
<evidence type="ECO:0000256" key="3">
    <source>
        <dbReference type="ARBA" id="ARBA00022960"/>
    </source>
</evidence>
<dbReference type="GO" id="GO:0008360">
    <property type="term" value="P:regulation of cell shape"/>
    <property type="evidence" value="ECO:0007669"/>
    <property type="project" value="UniProtKB-UniRule"/>
</dbReference>
<evidence type="ECO:0000256" key="6">
    <source>
        <dbReference type="PROSITE-ProRule" id="PRU01373"/>
    </source>
</evidence>
<dbReference type="InterPro" id="IPR028994">
    <property type="entry name" value="Integrin_alpha_N"/>
</dbReference>
<protein>
    <recommendedName>
        <fullName evidence="7">L,D-TPase catalytic domain-containing protein</fullName>
    </recommendedName>
</protein>
<keyword evidence="4 6" id="KW-0573">Peptidoglycan synthesis</keyword>
<keyword evidence="5 6" id="KW-0961">Cell wall biogenesis/degradation</keyword>
<evidence type="ECO:0000256" key="1">
    <source>
        <dbReference type="ARBA" id="ARBA00004752"/>
    </source>
</evidence>
<dbReference type="Gene3D" id="2.130.10.130">
    <property type="entry name" value="Integrin alpha, N-terminal"/>
    <property type="match status" value="1"/>
</dbReference>
<evidence type="ECO:0000256" key="5">
    <source>
        <dbReference type="ARBA" id="ARBA00023316"/>
    </source>
</evidence>
<evidence type="ECO:0000313" key="8">
    <source>
        <dbReference type="EMBL" id="PIT89643.1"/>
    </source>
</evidence>
<dbReference type="CDD" id="cd16913">
    <property type="entry name" value="YkuD_like"/>
    <property type="match status" value="1"/>
</dbReference>
<keyword evidence="2" id="KW-0808">Transferase</keyword>
<dbReference type="GO" id="GO:0071972">
    <property type="term" value="F:peptidoglycan L,D-transpeptidase activity"/>
    <property type="evidence" value="ECO:0007669"/>
    <property type="project" value="TreeGrafter"/>
</dbReference>
<feature type="active site" description="Nucleophile" evidence="6">
    <location>
        <position position="445"/>
    </location>
</feature>
<sequence>MKSKFYLFLAISLMIFGINFLPISLAAVANSEFGQIKFLQLSDGVSAGSFILPTFNSGYSASLIDLGGDGQQEILLGAGSQSEPLVKILRSDGSLVNSFLAYDKKFVGGVKVAGCDFDGDGNGEILTSAGLGGSAHIRIFNSYGQPKINAGFFAFDQKQLTGAEIACVDISGDKKDEIVVVGLENNKPVIKIFDSAGKLIKQQQLDFKSDNVSLSAIDLGGDGIEEILVAGGRGNKPVVNIYRGDLSLVDKIFLTTENIVNGLSVWGADIDQDNQGEILVGQGVGGSPLITVFGNGKIKNNLPVFSFDDNFLGGVKPMIGDINGDKKLELILLPQSLPTGRLDLYKYIDIDVSEQRFRYYQNGYLIDDVLTSTGKPSTPTRLGEFTAFSKYDMAYGGVDGQSWGMPYFIGFYKSGSLENGIHELPFLNGRREGATSLGRAVSHGCVRLGIGVAKEVYDWVEINKTKVIVHK</sequence>
<feature type="active site" description="Proton donor/acceptor" evidence="6">
    <location>
        <position position="422"/>
    </location>
</feature>
<dbReference type="InterPro" id="IPR038063">
    <property type="entry name" value="Transpep_catalytic_dom"/>
</dbReference>
<gene>
    <name evidence="8" type="ORF">COU23_02845</name>
</gene>
<dbReference type="SUPFAM" id="SSF69318">
    <property type="entry name" value="Integrin alpha N-terminal domain"/>
    <property type="match status" value="1"/>
</dbReference>
<evidence type="ECO:0000256" key="4">
    <source>
        <dbReference type="ARBA" id="ARBA00022984"/>
    </source>
</evidence>
<dbReference type="InterPro" id="IPR050979">
    <property type="entry name" value="LD-transpeptidase"/>
</dbReference>
<dbReference type="EMBL" id="PFBP01000045">
    <property type="protein sequence ID" value="PIT89643.1"/>
    <property type="molecule type" value="Genomic_DNA"/>
</dbReference>
<comment type="caution">
    <text evidence="8">The sequence shown here is derived from an EMBL/GenBank/DDBJ whole genome shotgun (WGS) entry which is preliminary data.</text>
</comment>
<dbReference type="AlphaFoldDB" id="A0A2M6WA21"/>
<dbReference type="Gene3D" id="2.40.440.10">
    <property type="entry name" value="L,D-transpeptidase catalytic domain-like"/>
    <property type="match status" value="1"/>
</dbReference>
<keyword evidence="3 6" id="KW-0133">Cell shape</keyword>
<dbReference type="UniPathway" id="UPA00219"/>
<dbReference type="SUPFAM" id="SSF141523">
    <property type="entry name" value="L,D-transpeptidase catalytic domain-like"/>
    <property type="match status" value="1"/>
</dbReference>
<dbReference type="PANTHER" id="PTHR30582:SF2">
    <property type="entry name" value="L,D-TRANSPEPTIDASE YCIB-RELATED"/>
    <property type="match status" value="1"/>
</dbReference>
<reference evidence="9" key="1">
    <citation type="submission" date="2017-09" db="EMBL/GenBank/DDBJ databases">
        <title>Depth-based differentiation of microbial function through sediment-hosted aquifers and enrichment of novel symbionts in the deep terrestrial subsurface.</title>
        <authorList>
            <person name="Probst A.J."/>
            <person name="Ladd B."/>
            <person name="Jarett J.K."/>
            <person name="Geller-Mcgrath D.E."/>
            <person name="Sieber C.M.K."/>
            <person name="Emerson J.B."/>
            <person name="Anantharaman K."/>
            <person name="Thomas B.C."/>
            <person name="Malmstrom R."/>
            <person name="Stieglmeier M."/>
            <person name="Klingl A."/>
            <person name="Woyke T."/>
            <person name="Ryan C.M."/>
            <person name="Banfield J.F."/>
        </authorList>
    </citation>
    <scope>NUCLEOTIDE SEQUENCE [LARGE SCALE GENOMIC DNA]</scope>
</reference>
<dbReference type="GO" id="GO:0005576">
    <property type="term" value="C:extracellular region"/>
    <property type="evidence" value="ECO:0007669"/>
    <property type="project" value="TreeGrafter"/>
</dbReference>
<evidence type="ECO:0000256" key="2">
    <source>
        <dbReference type="ARBA" id="ARBA00022679"/>
    </source>
</evidence>
<dbReference type="InterPro" id="IPR005490">
    <property type="entry name" value="LD_TPept_cat_dom"/>
</dbReference>
<proteinExistence type="predicted"/>